<evidence type="ECO:0000256" key="4">
    <source>
        <dbReference type="ARBA" id="ARBA00022833"/>
    </source>
</evidence>
<dbReference type="Ensembl" id="ENSPMGT00000010329.1">
    <property type="protein sequence ID" value="ENSPMGP00000009684.1"/>
    <property type="gene ID" value="ENSPMGG00000008026.1"/>
</dbReference>
<dbReference type="Pfam" id="PF13465">
    <property type="entry name" value="zf-H2C2_2"/>
    <property type="match status" value="2"/>
</dbReference>
<dbReference type="Gene3D" id="3.30.160.60">
    <property type="entry name" value="Classic Zinc Finger"/>
    <property type="match status" value="4"/>
</dbReference>
<dbReference type="Proteomes" id="UP000261520">
    <property type="component" value="Unplaced"/>
</dbReference>
<proteinExistence type="predicted"/>
<feature type="region of interest" description="Disordered" evidence="6">
    <location>
        <begin position="51"/>
        <end position="80"/>
    </location>
</feature>
<feature type="region of interest" description="Disordered" evidence="6">
    <location>
        <begin position="239"/>
        <end position="269"/>
    </location>
</feature>
<dbReference type="PANTHER" id="PTHR23235">
    <property type="entry name" value="KRUEPPEL-LIKE TRANSCRIPTION FACTOR"/>
    <property type="match status" value="1"/>
</dbReference>
<dbReference type="PROSITE" id="PS00028">
    <property type="entry name" value="ZINC_FINGER_C2H2_1"/>
    <property type="match status" value="4"/>
</dbReference>
<feature type="domain" description="C2H2-type" evidence="7">
    <location>
        <begin position="223"/>
        <end position="250"/>
    </location>
</feature>
<dbReference type="FunFam" id="3.30.160.60:FF:000690">
    <property type="entry name" value="Zinc finger protein 354C"/>
    <property type="match status" value="1"/>
</dbReference>
<feature type="domain" description="C2H2-type" evidence="7">
    <location>
        <begin position="167"/>
        <end position="194"/>
    </location>
</feature>
<organism evidence="8 9">
    <name type="scientific">Periophthalmus magnuspinnatus</name>
    <dbReference type="NCBI Taxonomy" id="409849"/>
    <lineage>
        <taxon>Eukaryota</taxon>
        <taxon>Metazoa</taxon>
        <taxon>Chordata</taxon>
        <taxon>Craniata</taxon>
        <taxon>Vertebrata</taxon>
        <taxon>Euteleostomi</taxon>
        <taxon>Actinopterygii</taxon>
        <taxon>Neopterygii</taxon>
        <taxon>Teleostei</taxon>
        <taxon>Neoteleostei</taxon>
        <taxon>Acanthomorphata</taxon>
        <taxon>Gobiaria</taxon>
        <taxon>Gobiiformes</taxon>
        <taxon>Gobioidei</taxon>
        <taxon>Gobiidae</taxon>
        <taxon>Oxudercinae</taxon>
        <taxon>Periophthalmus</taxon>
    </lineage>
</organism>
<keyword evidence="4" id="KW-0862">Zinc</keyword>
<feature type="compositionally biased region" description="Polar residues" evidence="6">
    <location>
        <begin position="57"/>
        <end position="66"/>
    </location>
</feature>
<evidence type="ECO:0000256" key="5">
    <source>
        <dbReference type="PROSITE-ProRule" id="PRU00042"/>
    </source>
</evidence>
<dbReference type="AlphaFoldDB" id="A0A3B3ZZ50"/>
<keyword evidence="1" id="KW-0479">Metal-binding</keyword>
<dbReference type="GO" id="GO:0000978">
    <property type="term" value="F:RNA polymerase II cis-regulatory region sequence-specific DNA binding"/>
    <property type="evidence" value="ECO:0007669"/>
    <property type="project" value="TreeGrafter"/>
</dbReference>
<evidence type="ECO:0000256" key="3">
    <source>
        <dbReference type="ARBA" id="ARBA00022771"/>
    </source>
</evidence>
<keyword evidence="3 5" id="KW-0863">Zinc-finger</keyword>
<sequence>MICSSVSCVTSGSALACGPCVVSRSSVCVPRVSSGSSVSVSSVSLLTGGQDARGQEIQGQDTSAATHLQLKTERDTGMSSVSDLEEDWTAPLSCSDAQMDTEAFGHSNHQVHIGDTAAEDSDLSPEPRTSGDVSKRKKHQCYFCQKIFKSKKGLQRHIRIHTGDKPYSCPVCDRRFAQLSGLTVHKRTHTQEQPYSCSVCMKKFSQSCNLQRHMRIHTGERPYSCPVCKKGFILKLSRDRHVGTHSKQKPSDHIKKRRSKKTKDKTPQTMDVSMCDVPVQKCSGVESTDTALKCTQV</sequence>
<dbReference type="FunFam" id="3.30.160.60:FF:000446">
    <property type="entry name" value="Zinc finger protein"/>
    <property type="match status" value="1"/>
</dbReference>
<dbReference type="GO" id="GO:0008270">
    <property type="term" value="F:zinc ion binding"/>
    <property type="evidence" value="ECO:0007669"/>
    <property type="project" value="UniProtKB-KW"/>
</dbReference>
<evidence type="ECO:0000256" key="6">
    <source>
        <dbReference type="SAM" id="MobiDB-lite"/>
    </source>
</evidence>
<name>A0A3B3ZZ50_9GOBI</name>
<keyword evidence="2" id="KW-0677">Repeat</keyword>
<feature type="domain" description="C2H2-type" evidence="7">
    <location>
        <begin position="195"/>
        <end position="222"/>
    </location>
</feature>
<evidence type="ECO:0000313" key="8">
    <source>
        <dbReference type="Ensembl" id="ENSPMGP00000009684.1"/>
    </source>
</evidence>
<dbReference type="InterPro" id="IPR013087">
    <property type="entry name" value="Znf_C2H2_type"/>
</dbReference>
<dbReference type="InterPro" id="IPR036236">
    <property type="entry name" value="Znf_C2H2_sf"/>
</dbReference>
<evidence type="ECO:0000313" key="9">
    <source>
        <dbReference type="Proteomes" id="UP000261520"/>
    </source>
</evidence>
<dbReference type="SUPFAM" id="SSF57667">
    <property type="entry name" value="beta-beta-alpha zinc fingers"/>
    <property type="match status" value="2"/>
</dbReference>
<dbReference type="PANTHER" id="PTHR23235:SF120">
    <property type="entry name" value="KRUPPEL-LIKE FACTOR 15"/>
    <property type="match status" value="1"/>
</dbReference>
<dbReference type="SMART" id="SM00355">
    <property type="entry name" value="ZnF_C2H2"/>
    <property type="match status" value="4"/>
</dbReference>
<evidence type="ECO:0000259" key="7">
    <source>
        <dbReference type="PROSITE" id="PS50157"/>
    </source>
</evidence>
<reference evidence="8" key="2">
    <citation type="submission" date="2025-09" db="UniProtKB">
        <authorList>
            <consortium name="Ensembl"/>
        </authorList>
    </citation>
    <scope>IDENTIFICATION</scope>
</reference>
<feature type="compositionally biased region" description="Basic residues" evidence="6">
    <location>
        <begin position="243"/>
        <end position="263"/>
    </location>
</feature>
<dbReference type="FunFam" id="3.30.160.60:FF:002343">
    <property type="entry name" value="Zinc finger protein 33A"/>
    <property type="match status" value="1"/>
</dbReference>
<evidence type="ECO:0000256" key="2">
    <source>
        <dbReference type="ARBA" id="ARBA00022737"/>
    </source>
</evidence>
<accession>A0A3B3ZZ50</accession>
<reference evidence="8" key="1">
    <citation type="submission" date="2025-08" db="UniProtKB">
        <authorList>
            <consortium name="Ensembl"/>
        </authorList>
    </citation>
    <scope>IDENTIFICATION</scope>
</reference>
<dbReference type="PROSITE" id="PS50157">
    <property type="entry name" value="ZINC_FINGER_C2H2_2"/>
    <property type="match status" value="4"/>
</dbReference>
<dbReference type="GO" id="GO:0000981">
    <property type="term" value="F:DNA-binding transcription factor activity, RNA polymerase II-specific"/>
    <property type="evidence" value="ECO:0007669"/>
    <property type="project" value="TreeGrafter"/>
</dbReference>
<dbReference type="STRING" id="409849.ENSPMGP00000009684"/>
<protein>
    <recommendedName>
        <fullName evidence="7">C2H2-type domain-containing protein</fullName>
    </recommendedName>
</protein>
<feature type="domain" description="C2H2-type" evidence="7">
    <location>
        <begin position="139"/>
        <end position="166"/>
    </location>
</feature>
<evidence type="ECO:0000256" key="1">
    <source>
        <dbReference type="ARBA" id="ARBA00022723"/>
    </source>
</evidence>
<keyword evidence="9" id="KW-1185">Reference proteome</keyword>